<protein>
    <submittedName>
        <fullName evidence="1">DUF1249 domain-containing protein</fullName>
    </submittedName>
</protein>
<keyword evidence="2" id="KW-1185">Reference proteome</keyword>
<accession>A0A6C0U6V0</accession>
<proteinExistence type="predicted"/>
<dbReference type="InterPro" id="IPR009659">
    <property type="entry name" value="DUF1249"/>
</dbReference>
<evidence type="ECO:0000313" key="2">
    <source>
        <dbReference type="Proteomes" id="UP000477680"/>
    </source>
</evidence>
<gene>
    <name evidence="1" type="ORF">G3T16_10260</name>
</gene>
<dbReference type="Pfam" id="PF06853">
    <property type="entry name" value="DUF1249"/>
    <property type="match status" value="1"/>
</dbReference>
<dbReference type="PANTHER" id="PTHR38774:SF1">
    <property type="entry name" value="CYTOPLASMIC PROTEIN"/>
    <property type="match status" value="1"/>
</dbReference>
<dbReference type="Proteomes" id="UP000477680">
    <property type="component" value="Chromosome"/>
</dbReference>
<sequence length="150" mass="17753">MQRVNKQPFKIDLVRLHALCEANYVRLLRLFPDYEQGNTREFSVGTAKVRLEVLERSRYTTFFRLHQSHAEDRWLGHLVVDVRAYHDAGMLEVGAFQSHRQIQARYHYPNSRMFQQDEKLQQNQFLADWLEHCRANGRASIPAGFSRSSF</sequence>
<dbReference type="AlphaFoldDB" id="A0A6C0U6V0"/>
<dbReference type="KEGG" id="kim:G3T16_10260"/>
<name>A0A6C0U6V0_9GAMM</name>
<organism evidence="1 2">
    <name type="scientific">Kineobactrum salinum</name>
    <dbReference type="NCBI Taxonomy" id="2708301"/>
    <lineage>
        <taxon>Bacteria</taxon>
        <taxon>Pseudomonadati</taxon>
        <taxon>Pseudomonadota</taxon>
        <taxon>Gammaproteobacteria</taxon>
        <taxon>Cellvibrionales</taxon>
        <taxon>Halieaceae</taxon>
        <taxon>Kineobactrum</taxon>
    </lineage>
</organism>
<evidence type="ECO:0000313" key="1">
    <source>
        <dbReference type="EMBL" id="QIB67623.1"/>
    </source>
</evidence>
<reference evidence="1 2" key="1">
    <citation type="submission" date="2020-02" db="EMBL/GenBank/DDBJ databases">
        <title>Genome sequencing for Kineobactrum sp. M2.</title>
        <authorList>
            <person name="Park S.-J."/>
        </authorList>
    </citation>
    <scope>NUCLEOTIDE SEQUENCE [LARGE SCALE GENOMIC DNA]</scope>
    <source>
        <strain evidence="1 2">M2</strain>
    </source>
</reference>
<dbReference type="EMBL" id="CP048711">
    <property type="protein sequence ID" value="QIB67623.1"/>
    <property type="molecule type" value="Genomic_DNA"/>
</dbReference>
<dbReference type="PANTHER" id="PTHR38774">
    <property type="entry name" value="CYTOPLASMIC PROTEIN-RELATED"/>
    <property type="match status" value="1"/>
</dbReference>